<dbReference type="AlphaFoldDB" id="A0AAD9KWH8"/>
<dbReference type="PANTHER" id="PTHR12507">
    <property type="entry name" value="REDUCED GROWTH PHENOTYPE 1 RGP1, YEAST -RELATED"/>
    <property type="match status" value="1"/>
</dbReference>
<dbReference type="Proteomes" id="UP001209878">
    <property type="component" value="Unassembled WGS sequence"/>
</dbReference>
<gene>
    <name evidence="1" type="ORF">NP493_564g01023</name>
</gene>
<dbReference type="EMBL" id="JAODUO010000564">
    <property type="protein sequence ID" value="KAK2178048.1"/>
    <property type="molecule type" value="Genomic_DNA"/>
</dbReference>
<comment type="caution">
    <text evidence="1">The sequence shown here is derived from an EMBL/GenBank/DDBJ whole genome shotgun (WGS) entry which is preliminary data.</text>
</comment>
<dbReference type="InterPro" id="IPR014848">
    <property type="entry name" value="Rgp1"/>
</dbReference>
<name>A0AAD9KWH8_RIDPI</name>
<sequence>MIEVTASLLGRSVFLAGETVKCQITFTNVCRTNRQSSPTKARPATLAWASAQIHCQCNVTEGRVAIHPPTQLTTAQVTTSGNDTAFVPFRGERGSTVLSTRPSILFCDLTLAPGESHTCVYQESLPLDAPPSFRGSAVKYSYKLTIGTQRFSCATKLLRVPFRVFVLPGLNDLTVYSEPEELKPNNPFQTNPQTENSLLDIALEVLQTMTCRKGPSFYNITNSHGRVARFCLFKQAYRIGDDIVGTCDFTEATVPCVQFSVTLQSEEQVAEDCQCKPGQSSTVTSYSKTQELCIHTSKTHINIAIPLTATPAFITDIVCLRWHLHFEFVTCKTPLPQMTIPDNPSKAASLQGPAQLDVDTMVWDLPIRVFATNPVYASSVSLLRTDTSCCV</sequence>
<protein>
    <recommendedName>
        <fullName evidence="3">RAB6A-GEF complex partner protein 2</fullName>
    </recommendedName>
</protein>
<accession>A0AAD9KWH8</accession>
<evidence type="ECO:0000313" key="2">
    <source>
        <dbReference type="Proteomes" id="UP001209878"/>
    </source>
</evidence>
<evidence type="ECO:0000313" key="1">
    <source>
        <dbReference type="EMBL" id="KAK2178048.1"/>
    </source>
</evidence>
<organism evidence="1 2">
    <name type="scientific">Ridgeia piscesae</name>
    <name type="common">Tubeworm</name>
    <dbReference type="NCBI Taxonomy" id="27915"/>
    <lineage>
        <taxon>Eukaryota</taxon>
        <taxon>Metazoa</taxon>
        <taxon>Spiralia</taxon>
        <taxon>Lophotrochozoa</taxon>
        <taxon>Annelida</taxon>
        <taxon>Polychaeta</taxon>
        <taxon>Sedentaria</taxon>
        <taxon>Canalipalpata</taxon>
        <taxon>Sabellida</taxon>
        <taxon>Siboglinidae</taxon>
        <taxon>Ridgeia</taxon>
    </lineage>
</organism>
<evidence type="ECO:0008006" key="3">
    <source>
        <dbReference type="Google" id="ProtNLM"/>
    </source>
</evidence>
<proteinExistence type="predicted"/>
<dbReference type="Pfam" id="PF08737">
    <property type="entry name" value="Rgp1"/>
    <property type="match status" value="2"/>
</dbReference>
<keyword evidence="2" id="KW-1185">Reference proteome</keyword>
<reference evidence="1" key="1">
    <citation type="journal article" date="2023" name="Mol. Biol. Evol.">
        <title>Third-Generation Sequencing Reveals the Adaptive Role of the Epigenome in Three Deep-Sea Polychaetes.</title>
        <authorList>
            <person name="Perez M."/>
            <person name="Aroh O."/>
            <person name="Sun Y."/>
            <person name="Lan Y."/>
            <person name="Juniper S.K."/>
            <person name="Young C.R."/>
            <person name="Angers B."/>
            <person name="Qian P.Y."/>
        </authorList>
    </citation>
    <scope>NUCLEOTIDE SEQUENCE</scope>
    <source>
        <strain evidence="1">R07B-5</strain>
    </source>
</reference>